<sequence>MADNLLLRIVNEECPFSSVPMQPDHHEASAMLGLQSLRSIILASSFSRLILPKCFGPNSRLINDHKSTPSSIVVKGLVFSRDSTILGSPYLFPLFCHVPLASFVNVLHMGACSSRDSVHEPRQLGAKERNMAWVVSNRKPLQVKLWASNVCAKRNFGTRFDLQPKRMPRPCAIAASLYLSITNNSSPVYLDMRRCYMYLPALLPKGTDGLILRLVAESISDLRAHYKKETCGTTSLHFVD</sequence>
<proteinExistence type="predicted"/>
<gene>
    <name evidence="1" type="ORF">BT62DRAFT_1077340</name>
</gene>
<name>A0A9P7VPQ9_9AGAR</name>
<evidence type="ECO:0000313" key="2">
    <source>
        <dbReference type="Proteomes" id="UP000812287"/>
    </source>
</evidence>
<reference evidence="1" key="1">
    <citation type="submission" date="2020-11" db="EMBL/GenBank/DDBJ databases">
        <title>Adaptations for nitrogen fixation in a non-lichenized fungal sporocarp promotes dispersal by wood-feeding termites.</title>
        <authorList>
            <consortium name="DOE Joint Genome Institute"/>
            <person name="Koch R.A."/>
            <person name="Yoon G."/>
            <person name="Arayal U."/>
            <person name="Lail K."/>
            <person name="Amirebrahimi M."/>
            <person name="Labutti K."/>
            <person name="Lipzen A."/>
            <person name="Riley R."/>
            <person name="Barry K."/>
            <person name="Henrissat B."/>
            <person name="Grigoriev I.V."/>
            <person name="Herr J.R."/>
            <person name="Aime M.C."/>
        </authorList>
    </citation>
    <scope>NUCLEOTIDE SEQUENCE</scope>
    <source>
        <strain evidence="1">MCA 3950</strain>
    </source>
</reference>
<protein>
    <submittedName>
        <fullName evidence="1">Uncharacterized protein</fullName>
    </submittedName>
</protein>
<dbReference type="EMBL" id="MU250538">
    <property type="protein sequence ID" value="KAG7445141.1"/>
    <property type="molecule type" value="Genomic_DNA"/>
</dbReference>
<dbReference type="AlphaFoldDB" id="A0A9P7VPQ9"/>
<dbReference type="GeneID" id="66101586"/>
<accession>A0A9P7VPQ9</accession>
<organism evidence="1 2">
    <name type="scientific">Guyanagaster necrorhizus</name>
    <dbReference type="NCBI Taxonomy" id="856835"/>
    <lineage>
        <taxon>Eukaryota</taxon>
        <taxon>Fungi</taxon>
        <taxon>Dikarya</taxon>
        <taxon>Basidiomycota</taxon>
        <taxon>Agaricomycotina</taxon>
        <taxon>Agaricomycetes</taxon>
        <taxon>Agaricomycetidae</taxon>
        <taxon>Agaricales</taxon>
        <taxon>Marasmiineae</taxon>
        <taxon>Physalacriaceae</taxon>
        <taxon>Guyanagaster</taxon>
    </lineage>
</organism>
<keyword evidence="2" id="KW-1185">Reference proteome</keyword>
<comment type="caution">
    <text evidence="1">The sequence shown here is derived from an EMBL/GenBank/DDBJ whole genome shotgun (WGS) entry which is preliminary data.</text>
</comment>
<dbReference type="RefSeq" id="XP_043038641.1">
    <property type="nucleotide sequence ID" value="XM_043179292.1"/>
</dbReference>
<evidence type="ECO:0000313" key="1">
    <source>
        <dbReference type="EMBL" id="KAG7445141.1"/>
    </source>
</evidence>
<dbReference type="Proteomes" id="UP000812287">
    <property type="component" value="Unassembled WGS sequence"/>
</dbReference>